<name>A0A6M5YI75_9BACT</name>
<evidence type="ECO:0000259" key="2">
    <source>
        <dbReference type="Pfam" id="PF09967"/>
    </source>
</evidence>
<dbReference type="InterPro" id="IPR036465">
    <property type="entry name" value="vWFA_dom_sf"/>
</dbReference>
<evidence type="ECO:0000313" key="4">
    <source>
        <dbReference type="EMBL" id="QJW93010.1"/>
    </source>
</evidence>
<sequence length="440" mass="47561">MPPDVPAPEQMAVENAARALRLVSATLPHLSGLAHTVRVRVTKKYPVAAIGASGLMLVNPTVFSEAPLPDLVFVVAHELMHLALDTFGRAGHSEPKLVNVAHDYVINDILSVELNRPVPFGGLVRHGARQESLEALTAELARAAAGTPTCWTIEQKKKPKRVKAPKTAIQQELERLGLVSPDPDEPEDDEDGSGDRVGDMIGADEEAEREPELGPKERSAQRERVRREAVRAVSLKELRERMDQATGQGRGEDGGATRTLMEAVATAYHPPWQLALQHWLDEVAPGPRSYAKASRRGADRADGVILAGRKREGWALHVVMDTSGSMLNTLPRILGLLASFCDAAGVTQVHIVQCDVGVTADEWIDPAELGSYKATGFGGSDVSPAMDELAADPEVRAVLVLTDGLISYPQSEPPYRVLWGLVNGSRSFHPPYGTVVHVYT</sequence>
<protein>
    <recommendedName>
        <fullName evidence="6">Metallopeptidase domain-containing protein</fullName>
    </recommendedName>
</protein>
<feature type="domain" description="Putative metallopeptidase" evidence="3">
    <location>
        <begin position="15"/>
        <end position="298"/>
    </location>
</feature>
<dbReference type="Proteomes" id="UP000503447">
    <property type="component" value="Chromosome"/>
</dbReference>
<feature type="compositionally biased region" description="Acidic residues" evidence="1">
    <location>
        <begin position="182"/>
        <end position="192"/>
    </location>
</feature>
<feature type="domain" description="VWA-like" evidence="2">
    <location>
        <begin position="318"/>
        <end position="437"/>
    </location>
</feature>
<gene>
    <name evidence="4" type="ORF">FTUN_0510</name>
</gene>
<proteinExistence type="predicted"/>
<dbReference type="InterPro" id="IPR018698">
    <property type="entry name" value="VWA-like_dom"/>
</dbReference>
<reference evidence="5" key="1">
    <citation type="submission" date="2020-05" db="EMBL/GenBank/DDBJ databases">
        <title>Frigoriglobus tundricola gen. nov., sp. nov., a psychrotolerant cellulolytic planctomycete of the family Gemmataceae with two divergent copies of 16S rRNA gene.</title>
        <authorList>
            <person name="Kulichevskaya I.S."/>
            <person name="Ivanova A.A."/>
            <person name="Naumoff D.G."/>
            <person name="Beletsky A.V."/>
            <person name="Rijpstra W.I.C."/>
            <person name="Sinninghe Damste J.S."/>
            <person name="Mardanov A.V."/>
            <person name="Ravin N.V."/>
            <person name="Dedysh S.N."/>
        </authorList>
    </citation>
    <scope>NUCLEOTIDE SEQUENCE [LARGE SCALE GENOMIC DNA]</scope>
    <source>
        <strain evidence="5">PL17</strain>
    </source>
</reference>
<dbReference type="PANTHER" id="PTHR38730:SF1">
    <property type="entry name" value="SLL7028 PROTEIN"/>
    <property type="match status" value="1"/>
</dbReference>
<evidence type="ECO:0000313" key="5">
    <source>
        <dbReference type="Proteomes" id="UP000503447"/>
    </source>
</evidence>
<dbReference type="EMBL" id="CP053452">
    <property type="protein sequence ID" value="QJW93010.1"/>
    <property type="molecule type" value="Genomic_DNA"/>
</dbReference>
<dbReference type="InterPro" id="IPR025154">
    <property type="entry name" value="Put_metallopeptidase_dom"/>
</dbReference>
<dbReference type="PANTHER" id="PTHR38730">
    <property type="entry name" value="SLL7028 PROTEIN"/>
    <property type="match status" value="1"/>
</dbReference>
<evidence type="ECO:0000256" key="1">
    <source>
        <dbReference type="SAM" id="MobiDB-lite"/>
    </source>
</evidence>
<feature type="compositionally biased region" description="Basic and acidic residues" evidence="1">
    <location>
        <begin position="210"/>
        <end position="227"/>
    </location>
</feature>
<dbReference type="AlphaFoldDB" id="A0A6M5YI75"/>
<dbReference type="RefSeq" id="WP_171469297.1">
    <property type="nucleotide sequence ID" value="NZ_CP053452.2"/>
</dbReference>
<evidence type="ECO:0000259" key="3">
    <source>
        <dbReference type="Pfam" id="PF13203"/>
    </source>
</evidence>
<organism evidence="4 5">
    <name type="scientific">Frigoriglobus tundricola</name>
    <dbReference type="NCBI Taxonomy" id="2774151"/>
    <lineage>
        <taxon>Bacteria</taxon>
        <taxon>Pseudomonadati</taxon>
        <taxon>Planctomycetota</taxon>
        <taxon>Planctomycetia</taxon>
        <taxon>Gemmatales</taxon>
        <taxon>Gemmataceae</taxon>
        <taxon>Frigoriglobus</taxon>
    </lineage>
</organism>
<feature type="region of interest" description="Disordered" evidence="1">
    <location>
        <begin position="172"/>
        <end position="227"/>
    </location>
</feature>
<dbReference type="Pfam" id="PF09967">
    <property type="entry name" value="DUF2201"/>
    <property type="match status" value="1"/>
</dbReference>
<accession>A0A6M5YI75</accession>
<dbReference type="SUPFAM" id="SSF53300">
    <property type="entry name" value="vWA-like"/>
    <property type="match status" value="1"/>
</dbReference>
<dbReference type="KEGG" id="ftj:FTUN_0510"/>
<dbReference type="Pfam" id="PF13203">
    <property type="entry name" value="DUF2201_N"/>
    <property type="match status" value="1"/>
</dbReference>
<evidence type="ECO:0008006" key="6">
    <source>
        <dbReference type="Google" id="ProtNLM"/>
    </source>
</evidence>
<keyword evidence="5" id="KW-1185">Reference proteome</keyword>